<evidence type="ECO:0000256" key="4">
    <source>
        <dbReference type="PROSITE-ProRule" id="PRU01161"/>
    </source>
</evidence>
<evidence type="ECO:0000313" key="6">
    <source>
        <dbReference type="EMBL" id="WQH17179.1"/>
    </source>
</evidence>
<dbReference type="PANTHER" id="PTHR14226:SF76">
    <property type="entry name" value="NTE FAMILY PROTEIN RSSA"/>
    <property type="match status" value="1"/>
</dbReference>
<accession>A0ABZ0Z0U5</accession>
<evidence type="ECO:0000259" key="5">
    <source>
        <dbReference type="PROSITE" id="PS51635"/>
    </source>
</evidence>
<comment type="caution">
    <text evidence="4">Lacks conserved residue(s) required for the propagation of feature annotation.</text>
</comment>
<sequence>MTDGKPTIGLALGSGAARGWAHIGVIQALEDAGIRPAMVAGCSFGALVGAGYAGESMDKLEAWARGIRSWDVMRLLDVRLGGGLIEGDDLMRSLAKQVEPVDIEQLRVPFAAVATDLEAGREVWLREGGLIDAVHASIAVPGLMSPVRNQGRWLVDGGLTDPVPVSLCRALGADVVIAVNLNSDLVGRHIRDIRGAARHDTDNESGLRKWVDGLDERLLDGRIGKWLEERDKDEPTPGMLDVMAGAINIMQDRITRSRMAGDPPELMISPKLSHIGLLEFERASETIEVGRAAAERALQDSPLLPELRGESSR</sequence>
<dbReference type="Proteomes" id="UP001327459">
    <property type="component" value="Chromosome"/>
</dbReference>
<dbReference type="InterPro" id="IPR050301">
    <property type="entry name" value="NTE"/>
</dbReference>
<keyword evidence="2 4" id="KW-0442">Lipid degradation</keyword>
<evidence type="ECO:0000256" key="1">
    <source>
        <dbReference type="ARBA" id="ARBA00022801"/>
    </source>
</evidence>
<organism evidence="6 7">
    <name type="scientific">Guyparkeria halophila</name>
    <dbReference type="NCBI Taxonomy" id="47960"/>
    <lineage>
        <taxon>Bacteria</taxon>
        <taxon>Pseudomonadati</taxon>
        <taxon>Pseudomonadota</taxon>
        <taxon>Gammaproteobacteria</taxon>
        <taxon>Chromatiales</taxon>
        <taxon>Thioalkalibacteraceae</taxon>
        <taxon>Guyparkeria</taxon>
    </lineage>
</organism>
<evidence type="ECO:0000256" key="2">
    <source>
        <dbReference type="ARBA" id="ARBA00022963"/>
    </source>
</evidence>
<dbReference type="SUPFAM" id="SSF52151">
    <property type="entry name" value="FabD/lysophospholipase-like"/>
    <property type="match status" value="1"/>
</dbReference>
<dbReference type="InterPro" id="IPR016035">
    <property type="entry name" value="Acyl_Trfase/lysoPLipase"/>
</dbReference>
<dbReference type="Gene3D" id="3.40.1090.10">
    <property type="entry name" value="Cytosolic phospholipase A2 catalytic domain"/>
    <property type="match status" value="1"/>
</dbReference>
<evidence type="ECO:0000313" key="7">
    <source>
        <dbReference type="Proteomes" id="UP001327459"/>
    </source>
</evidence>
<dbReference type="PROSITE" id="PS51635">
    <property type="entry name" value="PNPLA"/>
    <property type="match status" value="1"/>
</dbReference>
<feature type="short sequence motif" description="GXSXG" evidence="4">
    <location>
        <begin position="41"/>
        <end position="45"/>
    </location>
</feature>
<keyword evidence="3 4" id="KW-0443">Lipid metabolism</keyword>
<feature type="active site" description="Nucleophile" evidence="4">
    <location>
        <position position="43"/>
    </location>
</feature>
<proteinExistence type="predicted"/>
<reference evidence="6 7" key="1">
    <citation type="submission" date="2023-11" db="EMBL/GenBank/DDBJ databases">
        <title>MicrobeMod: A computational toolkit for identifying prokaryotic methylation and restriction-modification with nanopore sequencing.</title>
        <authorList>
            <person name="Crits-Christoph A."/>
            <person name="Kang S.C."/>
            <person name="Lee H."/>
            <person name="Ostrov N."/>
        </authorList>
    </citation>
    <scope>NUCLEOTIDE SEQUENCE [LARGE SCALE GENOMIC DNA]</scope>
    <source>
        <strain evidence="6 7">ATCC 49870</strain>
    </source>
</reference>
<keyword evidence="1 4" id="KW-0378">Hydrolase</keyword>
<dbReference type="InterPro" id="IPR002641">
    <property type="entry name" value="PNPLA_dom"/>
</dbReference>
<evidence type="ECO:0000256" key="3">
    <source>
        <dbReference type="ARBA" id="ARBA00023098"/>
    </source>
</evidence>
<dbReference type="RefSeq" id="WP_322522159.1">
    <property type="nucleotide sequence ID" value="NZ_CP140153.1"/>
</dbReference>
<name>A0ABZ0Z0U5_9GAMM</name>
<feature type="active site" description="Proton acceptor" evidence="4">
    <location>
        <position position="156"/>
    </location>
</feature>
<feature type="domain" description="PNPLA" evidence="5">
    <location>
        <begin position="10"/>
        <end position="169"/>
    </location>
</feature>
<dbReference type="NCBIfam" id="NF007623">
    <property type="entry name" value="PRK10279.1"/>
    <property type="match status" value="1"/>
</dbReference>
<feature type="short sequence motif" description="DGA/G" evidence="4">
    <location>
        <begin position="156"/>
        <end position="158"/>
    </location>
</feature>
<dbReference type="PANTHER" id="PTHR14226">
    <property type="entry name" value="NEUROPATHY TARGET ESTERASE/SWISS CHEESE D.MELANOGASTER"/>
    <property type="match status" value="1"/>
</dbReference>
<dbReference type="EMBL" id="CP140153">
    <property type="protein sequence ID" value="WQH17179.1"/>
    <property type="molecule type" value="Genomic_DNA"/>
</dbReference>
<dbReference type="Pfam" id="PF01734">
    <property type="entry name" value="Patatin"/>
    <property type="match status" value="1"/>
</dbReference>
<gene>
    <name evidence="6" type="primary">rssA</name>
    <name evidence="6" type="ORF">SR882_04545</name>
</gene>
<protein>
    <submittedName>
        <fullName evidence="6">Patatin-like phospholipase RssA</fullName>
    </submittedName>
</protein>
<keyword evidence="7" id="KW-1185">Reference proteome</keyword>